<evidence type="ECO:0000256" key="8">
    <source>
        <dbReference type="ARBA" id="ARBA00022581"/>
    </source>
</evidence>
<keyword evidence="6" id="KW-0167">Capsid protein</keyword>
<sequence>MVRLRRFFRRFRRPLRAVRRMRRYFPNRRRKVRSRRGSMFCKLTKVATITVENNINSVWDGSFVPDDFKEFTSLSKNFEFVRFLKVRITVVPLQNVANNSTSSVPAFAMTPWHYAMDLPKNFQNYLSMDKSKMSRQTHVMSQTYVPNIGLLTSVLDHSGKVAEDVDAIQWRPYVRTVNQNGNSLPRVRCGVVAFQGQSDMAGRTTTFNIKTDVFVRFTGQSIMNI</sequence>
<evidence type="ECO:0000256" key="6">
    <source>
        <dbReference type="ARBA" id="ARBA00022561"/>
    </source>
</evidence>
<accession>E9NWS9</accession>
<evidence type="ECO:0000256" key="7">
    <source>
        <dbReference type="ARBA" id="ARBA00022562"/>
    </source>
</evidence>
<evidence type="ECO:0000256" key="10">
    <source>
        <dbReference type="ARBA" id="ARBA00022804"/>
    </source>
</evidence>
<evidence type="ECO:0000256" key="2">
    <source>
        <dbReference type="ARBA" id="ARBA00004328"/>
    </source>
</evidence>
<evidence type="ECO:0000256" key="13">
    <source>
        <dbReference type="ARBA" id="ARBA00023125"/>
    </source>
</evidence>
<evidence type="ECO:0000256" key="9">
    <source>
        <dbReference type="ARBA" id="ARBA00022595"/>
    </source>
</evidence>
<comment type="subunit">
    <text evidence="15">Homomultimer. Assembles in the nucleus, presumably in an immature form, then migrates to the cytoplasm once assembled as mature virion. Interacts with Rep; this interaction relocates Rep into the nucleus.</text>
</comment>
<dbReference type="GO" id="GO:0039615">
    <property type="term" value="C:T=1 icosahedral viral capsid"/>
    <property type="evidence" value="ECO:0007669"/>
    <property type="project" value="UniProtKB-KW"/>
</dbReference>
<dbReference type="GO" id="GO:0075732">
    <property type="term" value="P:viral penetration into host nucleus"/>
    <property type="evidence" value="ECO:0007669"/>
    <property type="project" value="UniProtKB-KW"/>
</dbReference>
<dbReference type="GO" id="GO:0019062">
    <property type="term" value="P:virion attachment to host cell"/>
    <property type="evidence" value="ECO:0007669"/>
    <property type="project" value="UniProtKB-KW"/>
</dbReference>
<evidence type="ECO:0000313" key="16">
    <source>
        <dbReference type="EMBL" id="ADU77000.1"/>
    </source>
</evidence>
<dbReference type="GO" id="GO:0075509">
    <property type="term" value="P:endocytosis involved in viral entry into host cell"/>
    <property type="evidence" value="ECO:0007669"/>
    <property type="project" value="UniProtKB-KW"/>
</dbReference>
<comment type="subcellular location">
    <subcellularLocation>
        <location evidence="1">Host nucleus</location>
    </subcellularLocation>
    <subcellularLocation>
        <location evidence="2">Virion</location>
    </subcellularLocation>
</comment>
<dbReference type="GO" id="GO:0042025">
    <property type="term" value="C:host cell nucleus"/>
    <property type="evidence" value="ECO:0007669"/>
    <property type="project" value="UniProtKB-SubCell"/>
</dbReference>
<evidence type="ECO:0000256" key="11">
    <source>
        <dbReference type="ARBA" id="ARBA00022844"/>
    </source>
</evidence>
<comment type="similarity">
    <text evidence="3">Belongs to the circoviridae capsid protein family.</text>
</comment>
<evidence type="ECO:0000256" key="5">
    <source>
        <dbReference type="ARBA" id="ARBA00022524"/>
    </source>
</evidence>
<dbReference type="GeneID" id="10100791"/>
<organism evidence="16 17">
    <name type="scientific">bat associated cyclovirus 5</name>
    <dbReference type="NCBI Taxonomy" id="2050925"/>
    <lineage>
        <taxon>Viruses</taxon>
        <taxon>Monodnaviria</taxon>
        <taxon>Shotokuvirae</taxon>
        <taxon>Cressdnaviricota</taxon>
        <taxon>Arfiviricetes</taxon>
        <taxon>Cirlivirales</taxon>
        <taxon>Circoviridae</taxon>
        <taxon>Cyclovirus</taxon>
        <taxon>Cyclovirus flagermus</taxon>
    </lineage>
</organism>
<keyword evidence="8" id="KW-0945">Host-virus interaction</keyword>
<keyword evidence="9" id="KW-1162">Viral penetration into host cytoplasm</keyword>
<keyword evidence="10" id="KW-1161">Viral attachment to host cell</keyword>
<keyword evidence="12" id="KW-1164">Virus endocytosis by host</keyword>
<dbReference type="Proteomes" id="UP000138572">
    <property type="component" value="Segment"/>
</dbReference>
<keyword evidence="14" id="KW-1160">Virus entry into host cell</keyword>
<reference evidence="16 17" key="1">
    <citation type="journal article" date="2011" name="J. Gen. Virol.">
        <title>Possible cross-species transmission of circoviruses and cycloviruses among farm animals.</title>
        <authorList>
            <person name="Li L."/>
            <person name="Shan T."/>
            <person name="Soji O.B."/>
            <person name="Alam M.M."/>
            <person name="Kunz T.H."/>
            <person name="Zaidi S.Z."/>
            <person name="Delwart E."/>
        </authorList>
    </citation>
    <scope>NUCLEOTIDE SEQUENCE [LARGE SCALE GENOMIC DNA]</scope>
    <source>
        <strain evidence="16">CyCV-TB</strain>
    </source>
</reference>
<dbReference type="OrthoDB" id="18040at10239"/>
<evidence type="ECO:0000256" key="12">
    <source>
        <dbReference type="ARBA" id="ARBA00022890"/>
    </source>
</evidence>
<keyword evidence="11" id="KW-0946">Virion</keyword>
<keyword evidence="5" id="KW-1163">Viral penetration into host nucleus</keyword>
<dbReference type="GO" id="GO:0003677">
    <property type="term" value="F:DNA binding"/>
    <property type="evidence" value="ECO:0007669"/>
    <property type="project" value="UniProtKB-KW"/>
</dbReference>
<keyword evidence="13" id="KW-0238">DNA-binding</keyword>
<name>E9NWS9_9CIRC</name>
<evidence type="ECO:0000256" key="15">
    <source>
        <dbReference type="ARBA" id="ARBA00046863"/>
    </source>
</evidence>
<proteinExistence type="inferred from homology"/>
<evidence type="ECO:0000313" key="17">
    <source>
        <dbReference type="Proteomes" id="UP000138572"/>
    </source>
</evidence>
<evidence type="ECO:0000256" key="1">
    <source>
        <dbReference type="ARBA" id="ARBA00004147"/>
    </source>
</evidence>
<evidence type="ECO:0000256" key="3">
    <source>
        <dbReference type="ARBA" id="ARBA00010301"/>
    </source>
</evidence>
<keyword evidence="4" id="KW-1140">T=1 icosahedral capsid protein</keyword>
<dbReference type="GO" id="GO:0043657">
    <property type="term" value="C:host cell"/>
    <property type="evidence" value="ECO:0007669"/>
    <property type="project" value="GOC"/>
</dbReference>
<dbReference type="GO" id="GO:0019069">
    <property type="term" value="P:viral capsid assembly"/>
    <property type="evidence" value="ECO:0007669"/>
    <property type="project" value="InterPro"/>
</dbReference>
<dbReference type="Pfam" id="PF02443">
    <property type="entry name" value="Circo_capsid"/>
    <property type="match status" value="1"/>
</dbReference>
<dbReference type="EMBL" id="HQ738637">
    <property type="protein sequence ID" value="ADU77000.1"/>
    <property type="molecule type" value="Genomic_DNA"/>
</dbReference>
<keyword evidence="7" id="KW-1048">Host nucleus</keyword>
<keyword evidence="17" id="KW-1185">Reference proteome</keyword>
<evidence type="ECO:0000256" key="14">
    <source>
        <dbReference type="ARBA" id="ARBA00023296"/>
    </source>
</evidence>
<dbReference type="InterPro" id="IPR003383">
    <property type="entry name" value="Circovirus_capsid"/>
</dbReference>
<evidence type="ECO:0000256" key="4">
    <source>
        <dbReference type="ARBA" id="ARBA00022431"/>
    </source>
</evidence>
<dbReference type="KEGG" id="vg:10100791"/>
<protein>
    <submittedName>
        <fullName evidence="16">Cap protein</fullName>
    </submittedName>
</protein>
<dbReference type="RefSeq" id="YP_004152332.1">
    <property type="nucleotide sequence ID" value="NC_014929.1"/>
</dbReference>